<dbReference type="InterPro" id="IPR001279">
    <property type="entry name" value="Metallo-B-lactamas"/>
</dbReference>
<comment type="caution">
    <text evidence="3">The sequence shown here is derived from an EMBL/GenBank/DDBJ whole genome shotgun (WGS) entry which is preliminary data.</text>
</comment>
<dbReference type="Pfam" id="PF12706">
    <property type="entry name" value="Lactamase_B_2"/>
    <property type="match status" value="1"/>
</dbReference>
<evidence type="ECO:0000313" key="4">
    <source>
        <dbReference type="Proteomes" id="UP000624041"/>
    </source>
</evidence>
<dbReference type="PANTHER" id="PTHR46018:SF4">
    <property type="entry name" value="METALLO-HYDROLASE YHFI-RELATED"/>
    <property type="match status" value="1"/>
</dbReference>
<sequence>MEMKITVIGMWGGYPKKDGPCSGYLVEQDGFSMLIDCGSGVLVKLQEFIDLNEINDVLLSHYHYDHASDVGAYLFSRLVNTQLGRVDESLTIYGPQDEMKEQEFTSVPYTEFQAIDEESELHIGPFQLNFLKTIHPVETYAMKISNGKKRFVYTADTSFTKGLVDFAKGADLLIAECSLYEGMDGKNSGHMNAREAGMLAKKAGAHKTLLTHLPHYGNIQKLVESAEKTGAAAVELAQPGMVITI</sequence>
<dbReference type="CDD" id="cd07716">
    <property type="entry name" value="RNaseZ_short-form-like_MBL-fold"/>
    <property type="match status" value="1"/>
</dbReference>
<feature type="domain" description="Metallo-beta-lactamase" evidence="2">
    <location>
        <begin position="20"/>
        <end position="206"/>
    </location>
</feature>
<organism evidence="3 4">
    <name type="scientific">Oceanobacillus indicireducens</name>
    <dbReference type="NCBI Taxonomy" id="1004261"/>
    <lineage>
        <taxon>Bacteria</taxon>
        <taxon>Bacillati</taxon>
        <taxon>Bacillota</taxon>
        <taxon>Bacilli</taxon>
        <taxon>Bacillales</taxon>
        <taxon>Bacillaceae</taxon>
        <taxon>Oceanobacillus</taxon>
    </lineage>
</organism>
<keyword evidence="1" id="KW-0862">Zinc</keyword>
<protein>
    <recommendedName>
        <fullName evidence="2">Metallo-beta-lactamase domain-containing protein</fullName>
    </recommendedName>
</protein>
<dbReference type="Proteomes" id="UP000624041">
    <property type="component" value="Unassembled WGS sequence"/>
</dbReference>
<dbReference type="EMBL" id="BMOS01000003">
    <property type="protein sequence ID" value="GGN51634.1"/>
    <property type="molecule type" value="Genomic_DNA"/>
</dbReference>
<dbReference type="InterPro" id="IPR036866">
    <property type="entry name" value="RibonucZ/Hydroxyglut_hydro"/>
</dbReference>
<dbReference type="SUPFAM" id="SSF56281">
    <property type="entry name" value="Metallo-hydrolase/oxidoreductase"/>
    <property type="match status" value="1"/>
</dbReference>
<reference evidence="3" key="2">
    <citation type="submission" date="2020-09" db="EMBL/GenBank/DDBJ databases">
        <authorList>
            <person name="Sun Q."/>
            <person name="Ohkuma M."/>
        </authorList>
    </citation>
    <scope>NUCLEOTIDE SEQUENCE</scope>
    <source>
        <strain evidence="3">JCM 17251</strain>
    </source>
</reference>
<name>A0A918CZE0_9BACI</name>
<evidence type="ECO:0000259" key="2">
    <source>
        <dbReference type="SMART" id="SM00849"/>
    </source>
</evidence>
<proteinExistence type="predicted"/>
<evidence type="ECO:0000313" key="3">
    <source>
        <dbReference type="EMBL" id="GGN51634.1"/>
    </source>
</evidence>
<gene>
    <name evidence="3" type="ORF">GCM10007971_06350</name>
</gene>
<reference evidence="3" key="1">
    <citation type="journal article" date="2014" name="Int. J. Syst. Evol. Microbiol.">
        <title>Complete genome sequence of Corynebacterium casei LMG S-19264T (=DSM 44701T), isolated from a smear-ripened cheese.</title>
        <authorList>
            <consortium name="US DOE Joint Genome Institute (JGI-PGF)"/>
            <person name="Walter F."/>
            <person name="Albersmeier A."/>
            <person name="Kalinowski J."/>
            <person name="Ruckert C."/>
        </authorList>
    </citation>
    <scope>NUCLEOTIDE SEQUENCE</scope>
    <source>
        <strain evidence="3">JCM 17251</strain>
    </source>
</reference>
<dbReference type="SMART" id="SM00849">
    <property type="entry name" value="Lactamase_B"/>
    <property type="match status" value="1"/>
</dbReference>
<keyword evidence="4" id="KW-1185">Reference proteome</keyword>
<dbReference type="AlphaFoldDB" id="A0A918CZE0"/>
<dbReference type="Gene3D" id="3.60.15.10">
    <property type="entry name" value="Ribonuclease Z/Hydroxyacylglutathione hydrolase-like"/>
    <property type="match status" value="1"/>
</dbReference>
<dbReference type="PANTHER" id="PTHR46018">
    <property type="entry name" value="ZINC PHOSPHODIESTERASE ELAC PROTEIN 1"/>
    <property type="match status" value="1"/>
</dbReference>
<dbReference type="GO" id="GO:0042781">
    <property type="term" value="F:3'-tRNA processing endoribonuclease activity"/>
    <property type="evidence" value="ECO:0007669"/>
    <property type="project" value="TreeGrafter"/>
</dbReference>
<evidence type="ECO:0000256" key="1">
    <source>
        <dbReference type="ARBA" id="ARBA00022833"/>
    </source>
</evidence>
<accession>A0A918CZE0</accession>